<dbReference type="SUPFAM" id="SSF51735">
    <property type="entry name" value="NAD(P)-binding Rossmann-fold domains"/>
    <property type="match status" value="1"/>
</dbReference>
<dbReference type="PROSITE" id="PS00067">
    <property type="entry name" value="3HCDH"/>
    <property type="match status" value="1"/>
</dbReference>
<dbReference type="Pfam" id="PF02737">
    <property type="entry name" value="3HCDH_N"/>
    <property type="match status" value="1"/>
</dbReference>
<feature type="domain" description="3-hydroxyacyl-CoA dehydrogenase NAD binding" evidence="14">
    <location>
        <begin position="321"/>
        <end position="499"/>
    </location>
</feature>
<evidence type="ECO:0000256" key="11">
    <source>
        <dbReference type="ARBA" id="ARBA00023268"/>
    </source>
</evidence>
<dbReference type="InterPro" id="IPR029045">
    <property type="entry name" value="ClpP/crotonase-like_dom_sf"/>
</dbReference>
<dbReference type="RefSeq" id="WP_154716016.1">
    <property type="nucleotide sequence ID" value="NZ_LT837803.1"/>
</dbReference>
<evidence type="ECO:0000256" key="1">
    <source>
        <dbReference type="ARBA" id="ARBA00005005"/>
    </source>
</evidence>
<dbReference type="EC" id="4.2.1.17" evidence="4"/>
<evidence type="ECO:0000313" key="16">
    <source>
        <dbReference type="Proteomes" id="UP000242886"/>
    </source>
</evidence>
<evidence type="ECO:0000259" key="13">
    <source>
        <dbReference type="Pfam" id="PF00725"/>
    </source>
</evidence>
<comment type="similarity">
    <text evidence="3">In the N-terminal section; belongs to the enoyl-CoA hydratase/isomerase family.</text>
</comment>
<dbReference type="InterPro" id="IPR006108">
    <property type="entry name" value="3HC_DH_C"/>
</dbReference>
<dbReference type="GO" id="GO:0004300">
    <property type="term" value="F:enoyl-CoA hydratase activity"/>
    <property type="evidence" value="ECO:0007669"/>
    <property type="project" value="UniProtKB-EC"/>
</dbReference>
<dbReference type="InterPro" id="IPR006180">
    <property type="entry name" value="3-OHacyl-CoA_DH_CS"/>
</dbReference>
<sequence length="727" mass="78088">MNQIFQLTVDADGIATLLIDKQDSTMNTIDQVFIDELTESIDRISSDAAIKGVILTSGKEAFLAGADLKGIEERSENAPNVPNKTMFEQIWSLSSQFRRMEKCGKPIVCAINGTAVGGGTEIALACHARIVADDDKIKLGLPEVQIGLLPAGGGTQRLPRLIGIQEALPLLLQGKSLTPKKALSTGFIDKVVPADQLMAEAKKWLMETPNAVQPWDKKGFQVPGGAGPSSQNVAQMLVVSNAMLQAGTFHNMPAPQAIASAVYEGTQLPMDTALRIEAKYMVGLMKGDVSRGMIRTLFINMGKANKLMHRPEGVAKTEFKKIGVIGAGLMGAGVAYVCAKEGVEVVLIDLKQEAADKGKEYTAKKYKKAIDKGRATQAEADATLARIHPTTDYAALKDAQLVVEAVFEDRGIKAKVIKALEEVLPKDAVIASNTSALPINDLSENCARPENFIGMHFFSPVERMPLIEVICGKKGNPTALAKALDLAQLMGKTPIVVNDGPGFFTTRFIGAYITETMNMLMQGVSPALIENAAKIVGLPIGPLSVSDEIGLDVAHHAAQQQAKDLGDRFKPNAASAVVETLVEKHGRHGRKNGKGFFDYDAEGNKTLWPGLNEIWPQKPQSEQPSAKEVQARMLYPQLVDAAKCIEEGVLTSPIDGDLGGILGVGFPPYTGGPFSMMDAIGIANVVKEMNRLEAAYGEQFKAPQLLRDMAKKGQTFYGSKAIDLSKR</sequence>
<keyword evidence="16" id="KW-1185">Reference proteome</keyword>
<dbReference type="UniPathway" id="UPA00659"/>
<name>A0A7Z7HPX1_9PROT</name>
<dbReference type="GO" id="GO:0016509">
    <property type="term" value="F:long-chain (3S)-3-hydroxyacyl-CoA dehydrogenase (NAD+) activity"/>
    <property type="evidence" value="ECO:0007669"/>
    <property type="project" value="TreeGrafter"/>
</dbReference>
<keyword evidence="7 15" id="KW-0560">Oxidoreductase</keyword>
<dbReference type="FunFam" id="3.40.50.720:FF:000009">
    <property type="entry name" value="Fatty oxidation complex, alpha subunit"/>
    <property type="match status" value="1"/>
</dbReference>
<protein>
    <recommendedName>
        <fullName evidence="4">enoyl-CoA hydratase</fullName>
        <ecNumber evidence="4">4.2.1.17</ecNumber>
    </recommendedName>
</protein>
<evidence type="ECO:0000313" key="15">
    <source>
        <dbReference type="EMBL" id="SMB22584.1"/>
    </source>
</evidence>
<feature type="domain" description="3-hydroxyacyl-CoA dehydrogenase C-terminal" evidence="13">
    <location>
        <begin position="631"/>
        <end position="714"/>
    </location>
</feature>
<dbReference type="InterPro" id="IPR001753">
    <property type="entry name" value="Enoyl-CoA_hydra/iso"/>
</dbReference>
<evidence type="ECO:0000256" key="2">
    <source>
        <dbReference type="ARBA" id="ARBA00007005"/>
    </source>
</evidence>
<dbReference type="SUPFAM" id="SSF52096">
    <property type="entry name" value="ClpP/crotonase"/>
    <property type="match status" value="1"/>
</dbReference>
<dbReference type="CDD" id="cd06558">
    <property type="entry name" value="crotonase-like"/>
    <property type="match status" value="1"/>
</dbReference>
<comment type="catalytic activity">
    <reaction evidence="12">
        <text>a (3S)-3-hydroxyacyl-CoA + NAD(+) = a 3-oxoacyl-CoA + NADH + H(+)</text>
        <dbReference type="Rhea" id="RHEA:22432"/>
        <dbReference type="ChEBI" id="CHEBI:15378"/>
        <dbReference type="ChEBI" id="CHEBI:57318"/>
        <dbReference type="ChEBI" id="CHEBI:57540"/>
        <dbReference type="ChEBI" id="CHEBI:57945"/>
        <dbReference type="ChEBI" id="CHEBI:90726"/>
        <dbReference type="EC" id="1.1.1.35"/>
    </reaction>
</comment>
<dbReference type="PANTHER" id="PTHR43612">
    <property type="entry name" value="TRIFUNCTIONAL ENZYME SUBUNIT ALPHA"/>
    <property type="match status" value="1"/>
</dbReference>
<accession>A0A7Z7HPX1</accession>
<evidence type="ECO:0000259" key="14">
    <source>
        <dbReference type="Pfam" id="PF02737"/>
    </source>
</evidence>
<dbReference type="EMBL" id="LT837803">
    <property type="protein sequence ID" value="SMB22584.1"/>
    <property type="molecule type" value="Genomic_DNA"/>
</dbReference>
<keyword evidence="9" id="KW-0443">Lipid metabolism</keyword>
<keyword evidence="6" id="KW-0442">Lipid degradation</keyword>
<keyword evidence="11" id="KW-0511">Multifunctional enzyme</keyword>
<dbReference type="SUPFAM" id="SSF48179">
    <property type="entry name" value="6-phosphogluconate dehydrogenase C-terminal domain-like"/>
    <property type="match status" value="2"/>
</dbReference>
<evidence type="ECO:0000256" key="3">
    <source>
        <dbReference type="ARBA" id="ARBA00008750"/>
    </source>
</evidence>
<evidence type="ECO:0000256" key="10">
    <source>
        <dbReference type="ARBA" id="ARBA00023239"/>
    </source>
</evidence>
<dbReference type="InterPro" id="IPR050136">
    <property type="entry name" value="FA_oxidation_alpha_subunit"/>
</dbReference>
<dbReference type="AlphaFoldDB" id="A0A7Z7HPX1"/>
<dbReference type="GO" id="GO:0016853">
    <property type="term" value="F:isomerase activity"/>
    <property type="evidence" value="ECO:0007669"/>
    <property type="project" value="UniProtKB-KW"/>
</dbReference>
<keyword evidence="8" id="KW-0520">NAD</keyword>
<evidence type="ECO:0000256" key="6">
    <source>
        <dbReference type="ARBA" id="ARBA00022963"/>
    </source>
</evidence>
<dbReference type="PANTHER" id="PTHR43612:SF3">
    <property type="entry name" value="TRIFUNCTIONAL ENZYME SUBUNIT ALPHA, MITOCHONDRIAL"/>
    <property type="match status" value="1"/>
</dbReference>
<evidence type="ECO:0000256" key="4">
    <source>
        <dbReference type="ARBA" id="ARBA00012076"/>
    </source>
</evidence>
<keyword evidence="15" id="KW-0413">Isomerase</keyword>
<dbReference type="Gene3D" id="3.40.50.720">
    <property type="entry name" value="NAD(P)-binding Rossmann-like Domain"/>
    <property type="match status" value="1"/>
</dbReference>
<evidence type="ECO:0000256" key="5">
    <source>
        <dbReference type="ARBA" id="ARBA00022832"/>
    </source>
</evidence>
<keyword evidence="5" id="KW-0276">Fatty acid metabolism</keyword>
<dbReference type="GO" id="GO:0070403">
    <property type="term" value="F:NAD+ binding"/>
    <property type="evidence" value="ECO:0007669"/>
    <property type="project" value="InterPro"/>
</dbReference>
<dbReference type="Gene3D" id="3.90.226.10">
    <property type="entry name" value="2-enoyl-CoA Hydratase, Chain A, domain 1"/>
    <property type="match status" value="1"/>
</dbReference>
<dbReference type="InterPro" id="IPR008927">
    <property type="entry name" value="6-PGluconate_DH-like_C_sf"/>
</dbReference>
<evidence type="ECO:0000256" key="7">
    <source>
        <dbReference type="ARBA" id="ARBA00023002"/>
    </source>
</evidence>
<organism evidence="15 16">
    <name type="scientific">Sterolibacterium denitrificans</name>
    <dbReference type="NCBI Taxonomy" id="157592"/>
    <lineage>
        <taxon>Bacteria</taxon>
        <taxon>Pseudomonadati</taxon>
        <taxon>Pseudomonadota</taxon>
        <taxon>Betaproteobacteria</taxon>
        <taxon>Nitrosomonadales</taxon>
        <taxon>Sterolibacteriaceae</taxon>
        <taxon>Sterolibacterium</taxon>
    </lineage>
</organism>
<dbReference type="InterPro" id="IPR006176">
    <property type="entry name" value="3-OHacyl-CoA_DH_NAD-bd"/>
</dbReference>
<dbReference type="Gene3D" id="1.10.1040.50">
    <property type="match status" value="1"/>
</dbReference>
<dbReference type="Pfam" id="PF00725">
    <property type="entry name" value="3HCDH"/>
    <property type="match status" value="2"/>
</dbReference>
<keyword evidence="10 15" id="KW-0456">Lyase</keyword>
<evidence type="ECO:0000256" key="9">
    <source>
        <dbReference type="ARBA" id="ARBA00023098"/>
    </source>
</evidence>
<evidence type="ECO:0000256" key="8">
    <source>
        <dbReference type="ARBA" id="ARBA00023027"/>
    </source>
</evidence>
<reference evidence="15" key="1">
    <citation type="submission" date="2017-03" db="EMBL/GenBank/DDBJ databases">
        <authorList>
            <consortium name="AG Boll"/>
        </authorList>
    </citation>
    <scope>NUCLEOTIDE SEQUENCE [LARGE SCALE GENOMIC DNA]</scope>
    <source>
        <strain evidence="15">Chol</strain>
    </source>
</reference>
<feature type="domain" description="3-hydroxyacyl-CoA dehydrogenase C-terminal" evidence="13">
    <location>
        <begin position="502"/>
        <end position="599"/>
    </location>
</feature>
<dbReference type="Proteomes" id="UP000242886">
    <property type="component" value="Chromosome SDENCHOL"/>
</dbReference>
<comment type="pathway">
    <text evidence="1">Lipid metabolism; fatty acid beta-oxidation.</text>
</comment>
<proteinExistence type="inferred from homology"/>
<dbReference type="Pfam" id="PF00378">
    <property type="entry name" value="ECH_1"/>
    <property type="match status" value="1"/>
</dbReference>
<gene>
    <name evidence="15" type="primary">fadJ</name>
    <name evidence="15" type="ORF">SDENCHOL_10634</name>
</gene>
<dbReference type="GO" id="GO:0006635">
    <property type="term" value="P:fatty acid beta-oxidation"/>
    <property type="evidence" value="ECO:0007669"/>
    <property type="project" value="UniProtKB-UniPathway"/>
</dbReference>
<comment type="similarity">
    <text evidence="2">In the central section; belongs to the 3-hydroxyacyl-CoA dehydrogenase family.</text>
</comment>
<evidence type="ECO:0000256" key="12">
    <source>
        <dbReference type="ARBA" id="ARBA00049556"/>
    </source>
</evidence>
<dbReference type="InterPro" id="IPR036291">
    <property type="entry name" value="NAD(P)-bd_dom_sf"/>
</dbReference>